<dbReference type="AlphaFoldDB" id="A0A4R4X085"/>
<sequence>MITREAPDGLAPKLIARYEADLERLLSEEALEAVVEAETSPKGMRWLVRSPRRGRRRGA</sequence>
<dbReference type="RefSeq" id="WP_132321589.1">
    <property type="nucleotide sequence ID" value="NZ_SMKR01000073.1"/>
</dbReference>
<organism evidence="1 2">
    <name type="scientific">Kribbella turkmenica</name>
    <dbReference type="NCBI Taxonomy" id="2530375"/>
    <lineage>
        <taxon>Bacteria</taxon>
        <taxon>Bacillati</taxon>
        <taxon>Actinomycetota</taxon>
        <taxon>Actinomycetes</taxon>
        <taxon>Propionibacteriales</taxon>
        <taxon>Kribbellaceae</taxon>
        <taxon>Kribbella</taxon>
    </lineage>
</organism>
<keyword evidence="2" id="KW-1185">Reference proteome</keyword>
<proteinExistence type="predicted"/>
<protein>
    <submittedName>
        <fullName evidence="1">Uncharacterized protein</fullName>
    </submittedName>
</protein>
<comment type="caution">
    <text evidence="1">The sequence shown here is derived from an EMBL/GenBank/DDBJ whole genome shotgun (WGS) entry which is preliminary data.</text>
</comment>
<dbReference type="Proteomes" id="UP000295172">
    <property type="component" value="Unassembled WGS sequence"/>
</dbReference>
<name>A0A4R4X085_9ACTN</name>
<reference evidence="1 2" key="1">
    <citation type="submission" date="2019-02" db="EMBL/GenBank/DDBJ databases">
        <title>Draft genome sequences of novel Actinobacteria.</title>
        <authorList>
            <person name="Sahin N."/>
            <person name="Ay H."/>
            <person name="Saygin H."/>
        </authorList>
    </citation>
    <scope>NUCLEOTIDE SEQUENCE [LARGE SCALE GENOMIC DNA]</scope>
    <source>
        <strain evidence="1 2">16K104</strain>
    </source>
</reference>
<dbReference type="EMBL" id="SMKR01000073">
    <property type="protein sequence ID" value="TDD23452.1"/>
    <property type="molecule type" value="Genomic_DNA"/>
</dbReference>
<accession>A0A4R4X085</accession>
<gene>
    <name evidence="1" type="ORF">E1218_17995</name>
</gene>
<evidence type="ECO:0000313" key="1">
    <source>
        <dbReference type="EMBL" id="TDD23452.1"/>
    </source>
</evidence>
<evidence type="ECO:0000313" key="2">
    <source>
        <dbReference type="Proteomes" id="UP000295172"/>
    </source>
</evidence>